<gene>
    <name evidence="1" type="ORF">CVLEPA_LOCUS24514</name>
</gene>
<reference evidence="1 2" key="1">
    <citation type="submission" date="2024-02" db="EMBL/GenBank/DDBJ databases">
        <authorList>
            <person name="Daric V."/>
            <person name="Darras S."/>
        </authorList>
    </citation>
    <scope>NUCLEOTIDE SEQUENCE [LARGE SCALE GENOMIC DNA]</scope>
</reference>
<evidence type="ECO:0000313" key="2">
    <source>
        <dbReference type="Proteomes" id="UP001642483"/>
    </source>
</evidence>
<dbReference type="EMBL" id="CAWYQH010000119">
    <property type="protein sequence ID" value="CAK8691752.1"/>
    <property type="molecule type" value="Genomic_DNA"/>
</dbReference>
<comment type="caution">
    <text evidence="1">The sequence shown here is derived from an EMBL/GenBank/DDBJ whole genome shotgun (WGS) entry which is preliminary data.</text>
</comment>
<sequence length="68" mass="7572">MADGAQLINFSSEQETTLARRNLLLQMRVLVHGVVGRKANMMTGGDPPMEIILHPSMQCVLFSLLYIN</sequence>
<proteinExistence type="predicted"/>
<organism evidence="1 2">
    <name type="scientific">Clavelina lepadiformis</name>
    <name type="common">Light-bulb sea squirt</name>
    <name type="synonym">Ascidia lepadiformis</name>
    <dbReference type="NCBI Taxonomy" id="159417"/>
    <lineage>
        <taxon>Eukaryota</taxon>
        <taxon>Metazoa</taxon>
        <taxon>Chordata</taxon>
        <taxon>Tunicata</taxon>
        <taxon>Ascidiacea</taxon>
        <taxon>Aplousobranchia</taxon>
        <taxon>Clavelinidae</taxon>
        <taxon>Clavelina</taxon>
    </lineage>
</organism>
<evidence type="ECO:0000313" key="1">
    <source>
        <dbReference type="EMBL" id="CAK8691752.1"/>
    </source>
</evidence>
<dbReference type="Proteomes" id="UP001642483">
    <property type="component" value="Unassembled WGS sequence"/>
</dbReference>
<keyword evidence="2" id="KW-1185">Reference proteome</keyword>
<name>A0ABP0GJK2_CLALP</name>
<protein>
    <submittedName>
        <fullName evidence="1">Uncharacterized protein</fullName>
    </submittedName>
</protein>
<accession>A0ABP0GJK2</accession>